<proteinExistence type="predicted"/>
<reference evidence="1" key="1">
    <citation type="submission" date="2023-11" db="EMBL/GenBank/DDBJ databases">
        <authorList>
            <person name="De Vega J J."/>
            <person name="De Vega J J."/>
        </authorList>
    </citation>
    <scope>NUCLEOTIDE SEQUENCE</scope>
</reference>
<comment type="caution">
    <text evidence="1">The sequence shown here is derived from an EMBL/GenBank/DDBJ whole genome shotgun (WGS) entry which is preliminary data.</text>
</comment>
<protein>
    <submittedName>
        <fullName evidence="1">Uncharacterized protein</fullName>
    </submittedName>
</protein>
<sequence length="60" mass="6986">CYCIHESLDTDNVSTLLRSRYRIQVMSHWVPTMYRHAEFTQGHARAVLSAHPSPTTRMIL</sequence>
<organism evidence="1 2">
    <name type="scientific">Mycena citricolor</name>
    <dbReference type="NCBI Taxonomy" id="2018698"/>
    <lineage>
        <taxon>Eukaryota</taxon>
        <taxon>Fungi</taxon>
        <taxon>Dikarya</taxon>
        <taxon>Basidiomycota</taxon>
        <taxon>Agaricomycotina</taxon>
        <taxon>Agaricomycetes</taxon>
        <taxon>Agaricomycetidae</taxon>
        <taxon>Agaricales</taxon>
        <taxon>Marasmiineae</taxon>
        <taxon>Mycenaceae</taxon>
        <taxon>Mycena</taxon>
    </lineage>
</organism>
<gene>
    <name evidence="1" type="ORF">MYCIT1_LOCUS2921</name>
</gene>
<dbReference type="Proteomes" id="UP001295794">
    <property type="component" value="Unassembled WGS sequence"/>
</dbReference>
<dbReference type="AlphaFoldDB" id="A0AAD2GWE3"/>
<dbReference type="EMBL" id="CAVNYO010000040">
    <property type="protein sequence ID" value="CAK5263462.1"/>
    <property type="molecule type" value="Genomic_DNA"/>
</dbReference>
<evidence type="ECO:0000313" key="2">
    <source>
        <dbReference type="Proteomes" id="UP001295794"/>
    </source>
</evidence>
<evidence type="ECO:0000313" key="1">
    <source>
        <dbReference type="EMBL" id="CAK5263462.1"/>
    </source>
</evidence>
<keyword evidence="2" id="KW-1185">Reference proteome</keyword>
<feature type="non-terminal residue" evidence="1">
    <location>
        <position position="1"/>
    </location>
</feature>
<name>A0AAD2GWE3_9AGAR</name>
<accession>A0AAD2GWE3</accession>